<feature type="domain" description="F-box" evidence="4">
    <location>
        <begin position="198"/>
        <end position="245"/>
    </location>
</feature>
<dbReference type="Gene3D" id="4.10.60.10">
    <property type="entry name" value="Zinc finger, CCHC-type"/>
    <property type="match status" value="1"/>
</dbReference>
<dbReference type="AlphaFoldDB" id="A0A2I0X1R4"/>
<feature type="domain" description="CCHC-type" evidence="3">
    <location>
        <begin position="108"/>
        <end position="122"/>
    </location>
</feature>
<evidence type="ECO:0000259" key="3">
    <source>
        <dbReference type="PROSITE" id="PS50158"/>
    </source>
</evidence>
<dbReference type="InterPro" id="IPR012340">
    <property type="entry name" value="NA-bd_OB-fold"/>
</dbReference>
<dbReference type="PROSITE" id="PS50158">
    <property type="entry name" value="ZF_CCHC"/>
    <property type="match status" value="2"/>
</dbReference>
<dbReference type="SUPFAM" id="SSF52047">
    <property type="entry name" value="RNI-like"/>
    <property type="match status" value="1"/>
</dbReference>
<reference evidence="6 7" key="1">
    <citation type="journal article" date="2016" name="Sci. Rep.">
        <title>The Dendrobium catenatum Lindl. genome sequence provides insights into polysaccharide synthase, floral development and adaptive evolution.</title>
        <authorList>
            <person name="Zhang G.Q."/>
            <person name="Xu Q."/>
            <person name="Bian C."/>
            <person name="Tsai W.C."/>
            <person name="Yeh C.M."/>
            <person name="Liu K.W."/>
            <person name="Yoshida K."/>
            <person name="Zhang L.S."/>
            <person name="Chang S.B."/>
            <person name="Chen F."/>
            <person name="Shi Y."/>
            <person name="Su Y.Y."/>
            <person name="Zhang Y.Q."/>
            <person name="Chen L.J."/>
            <person name="Yin Y."/>
            <person name="Lin M."/>
            <person name="Huang H."/>
            <person name="Deng H."/>
            <person name="Wang Z.W."/>
            <person name="Zhu S.L."/>
            <person name="Zhao X."/>
            <person name="Deng C."/>
            <person name="Niu S.C."/>
            <person name="Huang J."/>
            <person name="Wang M."/>
            <person name="Liu G.H."/>
            <person name="Yang H.J."/>
            <person name="Xiao X.J."/>
            <person name="Hsiao Y.Y."/>
            <person name="Wu W.L."/>
            <person name="Chen Y.Y."/>
            <person name="Mitsuda N."/>
            <person name="Ohme-Takagi M."/>
            <person name="Luo Y.B."/>
            <person name="Van de Peer Y."/>
            <person name="Liu Z.J."/>
        </authorList>
    </citation>
    <scope>NUCLEOTIDE SEQUENCE [LARGE SCALE GENOMIC DNA]</scope>
    <source>
        <tissue evidence="6">The whole plant</tissue>
    </source>
</reference>
<dbReference type="InterPro" id="IPR032675">
    <property type="entry name" value="LRR_dom_sf"/>
</dbReference>
<evidence type="ECO:0000256" key="1">
    <source>
        <dbReference type="PROSITE-ProRule" id="PRU00047"/>
    </source>
</evidence>
<evidence type="ECO:0000259" key="5">
    <source>
        <dbReference type="PROSITE" id="PS51857"/>
    </source>
</evidence>
<feature type="domain" description="CCHC-type" evidence="3">
    <location>
        <begin position="89"/>
        <end position="102"/>
    </location>
</feature>
<dbReference type="OrthoDB" id="2095648at2759"/>
<dbReference type="InterPro" id="IPR036875">
    <property type="entry name" value="Znf_CCHC_sf"/>
</dbReference>
<dbReference type="InterPro" id="IPR001878">
    <property type="entry name" value="Znf_CCHC"/>
</dbReference>
<dbReference type="PRINTS" id="PR00050">
    <property type="entry name" value="COLDSHOCK"/>
</dbReference>
<keyword evidence="1" id="KW-0862">Zinc</keyword>
<dbReference type="PANTHER" id="PTHR38926:SF2">
    <property type="entry name" value="F-BOX_LRR-REPEAT PROTEIN 21-RELATED"/>
    <property type="match status" value="1"/>
</dbReference>
<keyword evidence="1" id="KW-0479">Metal-binding</keyword>
<dbReference type="Gene3D" id="2.40.50.140">
    <property type="entry name" value="Nucleic acid-binding proteins"/>
    <property type="match status" value="1"/>
</dbReference>
<feature type="compositionally biased region" description="Acidic residues" evidence="2">
    <location>
        <begin position="173"/>
        <end position="190"/>
    </location>
</feature>
<dbReference type="InterPro" id="IPR001810">
    <property type="entry name" value="F-box_dom"/>
</dbReference>
<dbReference type="SUPFAM" id="SSF81383">
    <property type="entry name" value="F-box domain"/>
    <property type="match status" value="1"/>
</dbReference>
<dbReference type="PANTHER" id="PTHR38926">
    <property type="entry name" value="F-BOX DOMAIN CONTAINING PROTEIN, EXPRESSED"/>
    <property type="match status" value="1"/>
</dbReference>
<name>A0A2I0X1R4_9ASPA</name>
<gene>
    <name evidence="6" type="primary">SKIP19</name>
    <name evidence="6" type="ORF">MA16_Dca003870</name>
</gene>
<dbReference type="SMART" id="SM00343">
    <property type="entry name" value="ZnF_C2HC"/>
    <property type="match status" value="2"/>
</dbReference>
<dbReference type="EMBL" id="KZ502211">
    <property type="protein sequence ID" value="PKU81854.1"/>
    <property type="molecule type" value="Genomic_DNA"/>
</dbReference>
<dbReference type="InterPro" id="IPR002059">
    <property type="entry name" value="CSP_DNA-bd"/>
</dbReference>
<dbReference type="SUPFAM" id="SSF57756">
    <property type="entry name" value="Retrovirus zinc finger-like domains"/>
    <property type="match status" value="1"/>
</dbReference>
<evidence type="ECO:0000313" key="7">
    <source>
        <dbReference type="Proteomes" id="UP000233837"/>
    </source>
</evidence>
<dbReference type="Pfam" id="PF00313">
    <property type="entry name" value="CSD"/>
    <property type="match status" value="1"/>
</dbReference>
<organism evidence="6 7">
    <name type="scientific">Dendrobium catenatum</name>
    <dbReference type="NCBI Taxonomy" id="906689"/>
    <lineage>
        <taxon>Eukaryota</taxon>
        <taxon>Viridiplantae</taxon>
        <taxon>Streptophyta</taxon>
        <taxon>Embryophyta</taxon>
        <taxon>Tracheophyta</taxon>
        <taxon>Spermatophyta</taxon>
        <taxon>Magnoliopsida</taxon>
        <taxon>Liliopsida</taxon>
        <taxon>Asparagales</taxon>
        <taxon>Orchidaceae</taxon>
        <taxon>Epidendroideae</taxon>
        <taxon>Malaxideae</taxon>
        <taxon>Dendrobiinae</taxon>
        <taxon>Dendrobium</taxon>
    </lineage>
</organism>
<dbReference type="Pfam" id="PF00098">
    <property type="entry name" value="zf-CCHC"/>
    <property type="match status" value="2"/>
</dbReference>
<evidence type="ECO:0000313" key="6">
    <source>
        <dbReference type="EMBL" id="PKU81854.1"/>
    </source>
</evidence>
<accession>A0A2I0X1R4</accession>
<feature type="domain" description="CSD" evidence="5">
    <location>
        <begin position="7"/>
        <end position="73"/>
    </location>
</feature>
<evidence type="ECO:0000256" key="2">
    <source>
        <dbReference type="SAM" id="MobiDB-lite"/>
    </source>
</evidence>
<reference evidence="6 7" key="2">
    <citation type="journal article" date="2017" name="Nature">
        <title>The Apostasia genome and the evolution of orchids.</title>
        <authorList>
            <person name="Zhang G.Q."/>
            <person name="Liu K.W."/>
            <person name="Li Z."/>
            <person name="Lohaus R."/>
            <person name="Hsiao Y.Y."/>
            <person name="Niu S.C."/>
            <person name="Wang J.Y."/>
            <person name="Lin Y.C."/>
            <person name="Xu Q."/>
            <person name="Chen L.J."/>
            <person name="Yoshida K."/>
            <person name="Fujiwara S."/>
            <person name="Wang Z.W."/>
            <person name="Zhang Y.Q."/>
            <person name="Mitsuda N."/>
            <person name="Wang M."/>
            <person name="Liu G.H."/>
            <person name="Pecoraro L."/>
            <person name="Huang H.X."/>
            <person name="Xiao X.J."/>
            <person name="Lin M."/>
            <person name="Wu X.Y."/>
            <person name="Wu W.L."/>
            <person name="Chen Y.Y."/>
            <person name="Chang S.B."/>
            <person name="Sakamoto S."/>
            <person name="Ohme-Takagi M."/>
            <person name="Yagi M."/>
            <person name="Zeng S.J."/>
            <person name="Shen C.Y."/>
            <person name="Yeh C.M."/>
            <person name="Luo Y.B."/>
            <person name="Tsai W.C."/>
            <person name="Van de Peer Y."/>
            <person name="Liu Z.J."/>
        </authorList>
    </citation>
    <scope>NUCLEOTIDE SEQUENCE [LARGE SCALE GENOMIC DNA]</scope>
    <source>
        <tissue evidence="6">The whole plant</tissue>
    </source>
</reference>
<dbReference type="SUPFAM" id="SSF50249">
    <property type="entry name" value="Nucleic acid-binding proteins"/>
    <property type="match status" value="1"/>
</dbReference>
<dbReference type="Pfam" id="PF12937">
    <property type="entry name" value="F-box-like"/>
    <property type="match status" value="1"/>
</dbReference>
<evidence type="ECO:0000259" key="4">
    <source>
        <dbReference type="PROSITE" id="PS50181"/>
    </source>
</evidence>
<dbReference type="Gene3D" id="1.20.1280.50">
    <property type="match status" value="1"/>
</dbReference>
<dbReference type="Proteomes" id="UP000233837">
    <property type="component" value="Unassembled WGS sequence"/>
</dbReference>
<dbReference type="GO" id="GO:0008270">
    <property type="term" value="F:zinc ion binding"/>
    <property type="evidence" value="ECO:0007669"/>
    <property type="project" value="UniProtKB-KW"/>
</dbReference>
<dbReference type="GO" id="GO:0003676">
    <property type="term" value="F:nucleic acid binding"/>
    <property type="evidence" value="ECO:0007669"/>
    <property type="project" value="InterPro"/>
</dbReference>
<dbReference type="Gene3D" id="3.80.10.10">
    <property type="entry name" value="Ribonuclease Inhibitor"/>
    <property type="match status" value="1"/>
</dbReference>
<dbReference type="CDD" id="cd22164">
    <property type="entry name" value="F-box_AtSKIP19-like"/>
    <property type="match status" value="1"/>
</dbReference>
<sequence length="508" mass="57547">MASSIETCKGTVAWFDVRRGFGFITPEDGGENLFVHNSSIKAMGYRSLVVGNAVEFVVSVGDDGRKRAVSVTGPGGAYIKGRRYFGGACYRCGEIGHMAMDCGRLGPCYTCGVMGHLARDCPATRVEPSSPRPNLLKPSNLDSISPHSLPMVLPFDLLKEGIRTLSDQFSENSDSEEEEEDDDEINDEDKEFPRGAEERNWAELPCDVLFVIFKKIAALEIIRSAQFVCRMWRHLSHEPDLWRCIQIKVPGEDLDMNVAKSMVLIAVDRSKGCMEEFYMEEFYVECFGGEGDELLSYISDRATKLRRLRLISINSMSEMELAQAVRKFSLLEDFEISFCSFSAEVIELVGLACPQLKSFRLNAESYKDRYDYYGDSHENFDAEAFAIATHMQKLQRLQLIGNSLTNTGLIAILNSCPNLQYLDIRACFNVNVDESLKEKCAKIKESRLPQDSTADYEFNDLIVSHEAFDTDFDPTLSDTEYDFYFDDSSYYHYDGYSDMSYDDLFEFC</sequence>
<dbReference type="PROSITE" id="PS51857">
    <property type="entry name" value="CSD_2"/>
    <property type="match status" value="1"/>
</dbReference>
<proteinExistence type="predicted"/>
<feature type="region of interest" description="Disordered" evidence="2">
    <location>
        <begin position="168"/>
        <end position="196"/>
    </location>
</feature>
<dbReference type="InterPro" id="IPR036047">
    <property type="entry name" value="F-box-like_dom_sf"/>
</dbReference>
<dbReference type="CDD" id="cd04458">
    <property type="entry name" value="CSP_CDS"/>
    <property type="match status" value="1"/>
</dbReference>
<dbReference type="InterPro" id="IPR011129">
    <property type="entry name" value="CSD"/>
</dbReference>
<keyword evidence="1" id="KW-0863">Zinc-finger</keyword>
<keyword evidence="7" id="KW-1185">Reference proteome</keyword>
<dbReference type="SMART" id="SM00357">
    <property type="entry name" value="CSP"/>
    <property type="match status" value="1"/>
</dbReference>
<protein>
    <submittedName>
        <fullName evidence="6">F-box protein SKIP19</fullName>
    </submittedName>
</protein>
<dbReference type="PROSITE" id="PS50181">
    <property type="entry name" value="FBOX"/>
    <property type="match status" value="1"/>
</dbReference>